<dbReference type="EMBL" id="JFKE01000003">
    <property type="protein sequence ID" value="KAJ56139.1"/>
    <property type="molecule type" value="Genomic_DNA"/>
</dbReference>
<proteinExistence type="predicted"/>
<evidence type="ECO:0000259" key="3">
    <source>
        <dbReference type="Pfam" id="PF01266"/>
    </source>
</evidence>
<keyword evidence="1" id="KW-0560">Oxidoreductase</keyword>
<dbReference type="STRING" id="1454373.ACMU_10310"/>
<organism evidence="4 5">
    <name type="scientific">Actibacterium mucosum KCTC 23349</name>
    <dbReference type="NCBI Taxonomy" id="1454373"/>
    <lineage>
        <taxon>Bacteria</taxon>
        <taxon>Pseudomonadati</taxon>
        <taxon>Pseudomonadota</taxon>
        <taxon>Alphaproteobacteria</taxon>
        <taxon>Rhodobacterales</taxon>
        <taxon>Roseobacteraceae</taxon>
        <taxon>Actibacterium</taxon>
    </lineage>
</organism>
<dbReference type="RefSeq" id="WP_035258368.1">
    <property type="nucleotide sequence ID" value="NZ_JFKE01000003.1"/>
</dbReference>
<dbReference type="Gene3D" id="3.50.50.60">
    <property type="entry name" value="FAD/NAD(P)-binding domain"/>
    <property type="match status" value="1"/>
</dbReference>
<evidence type="ECO:0000256" key="2">
    <source>
        <dbReference type="SAM" id="Phobius"/>
    </source>
</evidence>
<comment type="caution">
    <text evidence="4">The sequence shown here is derived from an EMBL/GenBank/DDBJ whole genome shotgun (WGS) entry which is preliminary data.</text>
</comment>
<dbReference type="PANTHER" id="PTHR13847">
    <property type="entry name" value="SARCOSINE DEHYDROGENASE-RELATED"/>
    <property type="match status" value="1"/>
</dbReference>
<keyword evidence="5" id="KW-1185">Reference proteome</keyword>
<keyword evidence="2" id="KW-1133">Transmembrane helix</keyword>
<dbReference type="Pfam" id="PF01266">
    <property type="entry name" value="DAO"/>
    <property type="match status" value="1"/>
</dbReference>
<keyword evidence="2" id="KW-0812">Transmembrane</keyword>
<name>A0A037ZKG7_9RHOB</name>
<dbReference type="InterPro" id="IPR036188">
    <property type="entry name" value="FAD/NAD-bd_sf"/>
</dbReference>
<gene>
    <name evidence="4" type="ORF">ACMU_10310</name>
</gene>
<protein>
    <submittedName>
        <fullName evidence="4">FAD-dependent oxidoreductase</fullName>
    </submittedName>
</protein>
<dbReference type="GO" id="GO:0005737">
    <property type="term" value="C:cytoplasm"/>
    <property type="evidence" value="ECO:0007669"/>
    <property type="project" value="TreeGrafter"/>
</dbReference>
<dbReference type="GO" id="GO:0032981">
    <property type="term" value="P:mitochondrial respiratory chain complex I assembly"/>
    <property type="evidence" value="ECO:0007669"/>
    <property type="project" value="TreeGrafter"/>
</dbReference>
<dbReference type="AlphaFoldDB" id="A0A037ZKG7"/>
<dbReference type="SUPFAM" id="SSF51905">
    <property type="entry name" value="FAD/NAD(P)-binding domain"/>
    <property type="match status" value="1"/>
</dbReference>
<accession>A0A037ZKG7</accession>
<dbReference type="OrthoDB" id="9806452at2"/>
<dbReference type="Proteomes" id="UP000026249">
    <property type="component" value="Unassembled WGS sequence"/>
</dbReference>
<feature type="transmembrane region" description="Helical" evidence="2">
    <location>
        <begin position="12"/>
        <end position="29"/>
    </location>
</feature>
<reference evidence="4 5" key="1">
    <citation type="submission" date="2014-03" db="EMBL/GenBank/DDBJ databases">
        <title>Draft Genome Sequence of Actibacterium mucosum KCTC 23349, a Marine Alphaproteobacterium with Complex Ionic Requirements Isolated from Mediterranean Seawater at Malvarrosa Beach, Valencia, Spain.</title>
        <authorList>
            <person name="Arahal D.R."/>
            <person name="Shao Z."/>
            <person name="Lai Q."/>
            <person name="Pujalte M.J."/>
        </authorList>
    </citation>
    <scope>NUCLEOTIDE SEQUENCE [LARGE SCALE GENOMIC DNA]</scope>
    <source>
        <strain evidence="4 5">KCTC 23349</strain>
    </source>
</reference>
<dbReference type="GO" id="GO:0016491">
    <property type="term" value="F:oxidoreductase activity"/>
    <property type="evidence" value="ECO:0007669"/>
    <property type="project" value="UniProtKB-KW"/>
</dbReference>
<evidence type="ECO:0000256" key="1">
    <source>
        <dbReference type="ARBA" id="ARBA00023002"/>
    </source>
</evidence>
<feature type="domain" description="FAD dependent oxidoreductase" evidence="3">
    <location>
        <begin position="11"/>
        <end position="369"/>
    </location>
</feature>
<dbReference type="InterPro" id="IPR006076">
    <property type="entry name" value="FAD-dep_OxRdtase"/>
</dbReference>
<evidence type="ECO:0000313" key="4">
    <source>
        <dbReference type="EMBL" id="KAJ56139.1"/>
    </source>
</evidence>
<sequence length="400" mass="44047">MSDHPKFKSYDVVIIGGAIMGSATAWFLSSNPDFNGRVLVVERDISFADSSTMRTNSCMRQQFSTELNVHISQFAADFVNNFRTHLGDDPRVPELSIKSFGYMYLAGDRAMEQRLRRDQAVQVTAGAATELLSPEDIAARYPFYNLEDVTLGSINTVDEGYWDGAAVFDWLRRKAREGGVEYIENTVTDLDVADGRVTHLHLAAGTRVACGQVVNAAGPRASDVAAMAGIDLPVEPRKRYTWVFRAERPLDRPLPLTIDPSGVHVHDNGGGTYLCGSKGFDDPAVAASDFAMDFSLWEGHVWPALAHRIPQFEAIRVQAEWAGHYAMNTLDQNAIVGPHPDLPNFLFLNGFSGHGLQQAPAMGRGLAEWITYGNYRSIDLSPFSFDRIAANVPLVEHAVI</sequence>
<keyword evidence="2" id="KW-0472">Membrane</keyword>
<dbReference type="PANTHER" id="PTHR13847:SF287">
    <property type="entry name" value="FAD-DEPENDENT OXIDOREDUCTASE DOMAIN-CONTAINING PROTEIN 1"/>
    <property type="match status" value="1"/>
</dbReference>
<dbReference type="Gene3D" id="3.30.9.10">
    <property type="entry name" value="D-Amino Acid Oxidase, subunit A, domain 2"/>
    <property type="match status" value="1"/>
</dbReference>
<evidence type="ECO:0000313" key="5">
    <source>
        <dbReference type="Proteomes" id="UP000026249"/>
    </source>
</evidence>